<keyword evidence="3" id="KW-1185">Reference proteome</keyword>
<comment type="caution">
    <text evidence="2">The sequence shown here is derived from an EMBL/GenBank/DDBJ whole genome shotgun (WGS) entry which is preliminary data.</text>
</comment>
<feature type="compositionally biased region" description="Acidic residues" evidence="1">
    <location>
        <begin position="44"/>
        <end position="54"/>
    </location>
</feature>
<sequence>MVGGMKRRAGTLKGVRWCLALVRVPRRCVNSAIWSGRGGAKREEEEEKEEEEEEEVVQVVVDEKGHDHTSTTLRTLLYPHDTAAPVWIGQGKKGRGGMTEHPRYPQTKGGLTGLRDDLHERREEGEEWRGREDWGVWECLPSPPHQTQETTPRIT</sequence>
<feature type="region of interest" description="Disordered" evidence="1">
    <location>
        <begin position="35"/>
        <end position="54"/>
    </location>
</feature>
<evidence type="ECO:0000256" key="1">
    <source>
        <dbReference type="SAM" id="MobiDB-lite"/>
    </source>
</evidence>
<accession>A0AAW0T787</accession>
<evidence type="ECO:0000313" key="3">
    <source>
        <dbReference type="Proteomes" id="UP001487740"/>
    </source>
</evidence>
<dbReference type="EMBL" id="JARAKH010000038">
    <property type="protein sequence ID" value="KAK8382830.1"/>
    <property type="molecule type" value="Genomic_DNA"/>
</dbReference>
<organism evidence="2 3">
    <name type="scientific">Scylla paramamosain</name>
    <name type="common">Mud crab</name>
    <dbReference type="NCBI Taxonomy" id="85552"/>
    <lineage>
        <taxon>Eukaryota</taxon>
        <taxon>Metazoa</taxon>
        <taxon>Ecdysozoa</taxon>
        <taxon>Arthropoda</taxon>
        <taxon>Crustacea</taxon>
        <taxon>Multicrustacea</taxon>
        <taxon>Malacostraca</taxon>
        <taxon>Eumalacostraca</taxon>
        <taxon>Eucarida</taxon>
        <taxon>Decapoda</taxon>
        <taxon>Pleocyemata</taxon>
        <taxon>Brachyura</taxon>
        <taxon>Eubrachyura</taxon>
        <taxon>Portunoidea</taxon>
        <taxon>Portunidae</taxon>
        <taxon>Portuninae</taxon>
        <taxon>Scylla</taxon>
    </lineage>
</organism>
<name>A0AAW0T787_SCYPA</name>
<gene>
    <name evidence="2" type="ORF">O3P69_011406</name>
</gene>
<proteinExistence type="predicted"/>
<reference evidence="2 3" key="1">
    <citation type="submission" date="2023-03" db="EMBL/GenBank/DDBJ databases">
        <title>High-quality genome of Scylla paramamosain provides insights in environmental adaptation.</title>
        <authorList>
            <person name="Zhang L."/>
        </authorList>
    </citation>
    <scope>NUCLEOTIDE SEQUENCE [LARGE SCALE GENOMIC DNA]</scope>
    <source>
        <strain evidence="2">LZ_2023a</strain>
        <tissue evidence="2">Muscle</tissue>
    </source>
</reference>
<dbReference type="Proteomes" id="UP001487740">
    <property type="component" value="Unassembled WGS sequence"/>
</dbReference>
<evidence type="ECO:0000313" key="2">
    <source>
        <dbReference type="EMBL" id="KAK8382830.1"/>
    </source>
</evidence>
<feature type="compositionally biased region" description="Basic and acidic residues" evidence="1">
    <location>
        <begin position="114"/>
        <end position="127"/>
    </location>
</feature>
<protein>
    <submittedName>
        <fullName evidence="2">Uncharacterized protein</fullName>
    </submittedName>
</protein>
<feature type="region of interest" description="Disordered" evidence="1">
    <location>
        <begin position="87"/>
        <end position="127"/>
    </location>
</feature>
<dbReference type="AlphaFoldDB" id="A0AAW0T787"/>